<dbReference type="GeneID" id="108080661"/>
<dbReference type="GO" id="GO:0005737">
    <property type="term" value="C:cytoplasm"/>
    <property type="evidence" value="ECO:0007669"/>
    <property type="project" value="TreeGrafter"/>
</dbReference>
<dbReference type="RefSeq" id="XP_017030983.2">
    <property type="nucleotide sequence ID" value="XM_017175494.3"/>
</dbReference>
<dbReference type="InterPro" id="IPR036869">
    <property type="entry name" value="J_dom_sf"/>
</dbReference>
<dbReference type="GO" id="GO:0042026">
    <property type="term" value="P:protein refolding"/>
    <property type="evidence" value="ECO:0007669"/>
    <property type="project" value="TreeGrafter"/>
</dbReference>
<keyword evidence="2" id="KW-0472">Membrane</keyword>
<keyword evidence="2" id="KW-1133">Transmembrane helix</keyword>
<evidence type="ECO:0000256" key="2">
    <source>
        <dbReference type="SAM" id="Phobius"/>
    </source>
</evidence>
<dbReference type="AlphaFoldDB" id="A0A6P4J8R5"/>
<keyword evidence="1" id="KW-0143">Chaperone</keyword>
<keyword evidence="4" id="KW-1185">Reference proteome</keyword>
<organism evidence="4 5">
    <name type="scientific">Drosophila kikkawai</name>
    <name type="common">Fruit fly</name>
    <dbReference type="NCBI Taxonomy" id="30033"/>
    <lineage>
        <taxon>Eukaryota</taxon>
        <taxon>Metazoa</taxon>
        <taxon>Ecdysozoa</taxon>
        <taxon>Arthropoda</taxon>
        <taxon>Hexapoda</taxon>
        <taxon>Insecta</taxon>
        <taxon>Pterygota</taxon>
        <taxon>Neoptera</taxon>
        <taxon>Endopterygota</taxon>
        <taxon>Diptera</taxon>
        <taxon>Brachycera</taxon>
        <taxon>Muscomorpha</taxon>
        <taxon>Ephydroidea</taxon>
        <taxon>Drosophilidae</taxon>
        <taxon>Drosophila</taxon>
        <taxon>Sophophora</taxon>
    </lineage>
</organism>
<dbReference type="SMART" id="SM00271">
    <property type="entry name" value="DnaJ"/>
    <property type="match status" value="1"/>
</dbReference>
<sequence length="251" mass="26558">MGNTESKQDHYEVLGVHPNATETRITKAFRSAALKWHPGKKTPGNIDHAYRTLSNRTKRTEYDASRGSGRGTFFKSTFFFTGIGIGIGIVAVAGYLTYKRCRSGNLEEIAKAASELKGKISQATMEKTMAILNWAFKWKDSDAASALGSQLASTASTVGKISQAVMEKTINKASELKASDAASALGSQLASTASTVGKISQAAMEKTINKASELKASDAASSLGSQLASSASTVASASNDVLSKVTKWFQN</sequence>
<dbReference type="OrthoDB" id="66964at2759"/>
<gene>
    <name evidence="5" type="primary">LOC108080661</name>
</gene>
<accession>A0A6P4J8R5</accession>
<keyword evidence="2" id="KW-0812">Transmembrane</keyword>
<dbReference type="PANTHER" id="PTHR43096:SF52">
    <property type="entry name" value="DNAJ HOMOLOG 1, MITOCHONDRIAL-RELATED"/>
    <property type="match status" value="1"/>
</dbReference>
<dbReference type="InterPro" id="IPR001623">
    <property type="entry name" value="DnaJ_domain"/>
</dbReference>
<evidence type="ECO:0000256" key="1">
    <source>
        <dbReference type="ARBA" id="ARBA00023186"/>
    </source>
</evidence>
<evidence type="ECO:0000259" key="3">
    <source>
        <dbReference type="PROSITE" id="PS50076"/>
    </source>
</evidence>
<dbReference type="PRINTS" id="PR00625">
    <property type="entry name" value="JDOMAIN"/>
</dbReference>
<dbReference type="Pfam" id="PF00226">
    <property type="entry name" value="DnaJ"/>
    <property type="match status" value="1"/>
</dbReference>
<evidence type="ECO:0000313" key="5">
    <source>
        <dbReference type="RefSeq" id="XP_017030983.2"/>
    </source>
</evidence>
<dbReference type="SUPFAM" id="SSF46565">
    <property type="entry name" value="Chaperone J-domain"/>
    <property type="match status" value="1"/>
</dbReference>
<proteinExistence type="predicted"/>
<name>A0A6P4J8R5_DROKI</name>
<reference evidence="5" key="1">
    <citation type="submission" date="2025-08" db="UniProtKB">
        <authorList>
            <consortium name="RefSeq"/>
        </authorList>
    </citation>
    <scope>IDENTIFICATION</scope>
    <source>
        <strain evidence="5">14028-0561.14</strain>
        <tissue evidence="5">Whole fly</tissue>
    </source>
</reference>
<dbReference type="Proteomes" id="UP001652661">
    <property type="component" value="Chromosome 3L"/>
</dbReference>
<dbReference type="Gene3D" id="1.10.287.110">
    <property type="entry name" value="DnaJ domain"/>
    <property type="match status" value="1"/>
</dbReference>
<evidence type="ECO:0000313" key="4">
    <source>
        <dbReference type="Proteomes" id="UP001652661"/>
    </source>
</evidence>
<dbReference type="CDD" id="cd06257">
    <property type="entry name" value="DnaJ"/>
    <property type="match status" value="1"/>
</dbReference>
<dbReference type="GO" id="GO:0051082">
    <property type="term" value="F:unfolded protein binding"/>
    <property type="evidence" value="ECO:0007669"/>
    <property type="project" value="TreeGrafter"/>
</dbReference>
<feature type="transmembrane region" description="Helical" evidence="2">
    <location>
        <begin position="78"/>
        <end position="98"/>
    </location>
</feature>
<dbReference type="PROSITE" id="PS50076">
    <property type="entry name" value="DNAJ_2"/>
    <property type="match status" value="1"/>
</dbReference>
<dbReference type="PANTHER" id="PTHR43096">
    <property type="entry name" value="DNAJ HOMOLOG 1, MITOCHONDRIAL-RELATED"/>
    <property type="match status" value="1"/>
</dbReference>
<protein>
    <submittedName>
        <fullName evidence="5">Chaperone protein DnaJ-like</fullName>
    </submittedName>
</protein>
<feature type="domain" description="J" evidence="3">
    <location>
        <begin position="9"/>
        <end position="66"/>
    </location>
</feature>